<dbReference type="Pfam" id="PF00440">
    <property type="entry name" value="TetR_N"/>
    <property type="match status" value="1"/>
</dbReference>
<gene>
    <name evidence="6" type="ORF">ABS772_13375</name>
</gene>
<dbReference type="InterPro" id="IPR009057">
    <property type="entry name" value="Homeodomain-like_sf"/>
</dbReference>
<dbReference type="InterPro" id="IPR036271">
    <property type="entry name" value="Tet_transcr_reg_TetR-rel_C_sf"/>
</dbReference>
<accession>A0ABV1QN96</accession>
<dbReference type="InterPro" id="IPR041478">
    <property type="entry name" value="TetR_C_27"/>
</dbReference>
<dbReference type="PANTHER" id="PTHR30055">
    <property type="entry name" value="HTH-TYPE TRANSCRIPTIONAL REGULATOR RUTR"/>
    <property type="match status" value="1"/>
</dbReference>
<dbReference type="InterPro" id="IPR001647">
    <property type="entry name" value="HTH_TetR"/>
</dbReference>
<dbReference type="Proteomes" id="UP001480955">
    <property type="component" value="Unassembled WGS sequence"/>
</dbReference>
<keyword evidence="7" id="KW-1185">Reference proteome</keyword>
<evidence type="ECO:0000256" key="3">
    <source>
        <dbReference type="ARBA" id="ARBA00023163"/>
    </source>
</evidence>
<organism evidence="6 7">
    <name type="scientific">Methylorubrum podarium</name>
    <dbReference type="NCBI Taxonomy" id="200476"/>
    <lineage>
        <taxon>Bacteria</taxon>
        <taxon>Pseudomonadati</taxon>
        <taxon>Pseudomonadota</taxon>
        <taxon>Alphaproteobacteria</taxon>
        <taxon>Hyphomicrobiales</taxon>
        <taxon>Methylobacteriaceae</taxon>
        <taxon>Methylorubrum</taxon>
    </lineage>
</organism>
<evidence type="ECO:0000313" key="6">
    <source>
        <dbReference type="EMBL" id="MER2250906.1"/>
    </source>
</evidence>
<protein>
    <submittedName>
        <fullName evidence="6">TetR/AcrR family transcriptional regulator</fullName>
    </submittedName>
</protein>
<name>A0ABV1QN96_9HYPH</name>
<dbReference type="PROSITE" id="PS50977">
    <property type="entry name" value="HTH_TETR_2"/>
    <property type="match status" value="1"/>
</dbReference>
<dbReference type="InterPro" id="IPR050109">
    <property type="entry name" value="HTH-type_TetR-like_transc_reg"/>
</dbReference>
<keyword evidence="1" id="KW-0805">Transcription regulation</keyword>
<proteinExistence type="predicted"/>
<reference evidence="6 7" key="1">
    <citation type="submission" date="2024-06" db="EMBL/GenBank/DDBJ databases">
        <authorList>
            <person name="Campbell A.G."/>
        </authorList>
    </citation>
    <scope>NUCLEOTIDE SEQUENCE [LARGE SCALE GENOMIC DNA]</scope>
    <source>
        <strain evidence="6 7">EM12</strain>
    </source>
</reference>
<comment type="caution">
    <text evidence="6">The sequence shown here is derived from an EMBL/GenBank/DDBJ whole genome shotgun (WGS) entry which is preliminary data.</text>
</comment>
<evidence type="ECO:0000259" key="5">
    <source>
        <dbReference type="PROSITE" id="PS50977"/>
    </source>
</evidence>
<evidence type="ECO:0000313" key="7">
    <source>
        <dbReference type="Proteomes" id="UP001480955"/>
    </source>
</evidence>
<keyword evidence="3" id="KW-0804">Transcription</keyword>
<dbReference type="RefSeq" id="WP_238256566.1">
    <property type="nucleotide sequence ID" value="NZ_BPRD01000310.1"/>
</dbReference>
<keyword evidence="2 4" id="KW-0238">DNA-binding</keyword>
<dbReference type="PRINTS" id="PR00455">
    <property type="entry name" value="HTHTETR"/>
</dbReference>
<feature type="domain" description="HTH tetR-type" evidence="5">
    <location>
        <begin position="17"/>
        <end position="77"/>
    </location>
</feature>
<feature type="DNA-binding region" description="H-T-H motif" evidence="4">
    <location>
        <begin position="40"/>
        <end position="59"/>
    </location>
</feature>
<evidence type="ECO:0000256" key="2">
    <source>
        <dbReference type="ARBA" id="ARBA00023125"/>
    </source>
</evidence>
<evidence type="ECO:0000256" key="4">
    <source>
        <dbReference type="PROSITE-ProRule" id="PRU00335"/>
    </source>
</evidence>
<dbReference type="Gene3D" id="1.10.357.10">
    <property type="entry name" value="Tetracycline Repressor, domain 2"/>
    <property type="match status" value="1"/>
</dbReference>
<sequence length="208" mass="22514">MPAATAHLLPPSDETGPTTRDRIVEAAARSFQEIGYQKTTVADIARTLKMSPANVYRFFDSKKAINEAVVEKLTGEIEAMIAAIADAPKLDAPERLTRIITALHDDCRRRFEAHPRVHEMVEAAMSESWGVCQAHVDRIGAVLARVVADGMREGAFAVADAKSAAACLQAGVTRYCHPMLVGRQPNTIEPPLPVMIAFLLGSLRAAGR</sequence>
<dbReference type="PANTHER" id="PTHR30055:SF151">
    <property type="entry name" value="TRANSCRIPTIONAL REGULATORY PROTEIN"/>
    <property type="match status" value="1"/>
</dbReference>
<evidence type="ECO:0000256" key="1">
    <source>
        <dbReference type="ARBA" id="ARBA00023015"/>
    </source>
</evidence>
<dbReference type="SUPFAM" id="SSF48498">
    <property type="entry name" value="Tetracyclin repressor-like, C-terminal domain"/>
    <property type="match status" value="1"/>
</dbReference>
<dbReference type="Pfam" id="PF17935">
    <property type="entry name" value="TetR_C_27"/>
    <property type="match status" value="1"/>
</dbReference>
<dbReference type="SUPFAM" id="SSF46689">
    <property type="entry name" value="Homeodomain-like"/>
    <property type="match status" value="1"/>
</dbReference>
<dbReference type="EMBL" id="JBELQE010000079">
    <property type="protein sequence ID" value="MER2250906.1"/>
    <property type="molecule type" value="Genomic_DNA"/>
</dbReference>